<gene>
    <name evidence="1" type="ORF">FF38_11482</name>
</gene>
<protein>
    <submittedName>
        <fullName evidence="1">Uncharacterized protein</fullName>
    </submittedName>
</protein>
<name>A0A0L0CP13_LUCCU</name>
<evidence type="ECO:0000313" key="2">
    <source>
        <dbReference type="Proteomes" id="UP000037069"/>
    </source>
</evidence>
<dbReference type="AlphaFoldDB" id="A0A0L0CP13"/>
<organism evidence="1 2">
    <name type="scientific">Lucilia cuprina</name>
    <name type="common">Green bottle fly</name>
    <name type="synonym">Australian sheep blowfly</name>
    <dbReference type="NCBI Taxonomy" id="7375"/>
    <lineage>
        <taxon>Eukaryota</taxon>
        <taxon>Metazoa</taxon>
        <taxon>Ecdysozoa</taxon>
        <taxon>Arthropoda</taxon>
        <taxon>Hexapoda</taxon>
        <taxon>Insecta</taxon>
        <taxon>Pterygota</taxon>
        <taxon>Neoptera</taxon>
        <taxon>Endopterygota</taxon>
        <taxon>Diptera</taxon>
        <taxon>Brachycera</taxon>
        <taxon>Muscomorpha</taxon>
        <taxon>Oestroidea</taxon>
        <taxon>Calliphoridae</taxon>
        <taxon>Luciliinae</taxon>
        <taxon>Lucilia</taxon>
    </lineage>
</organism>
<keyword evidence="2" id="KW-1185">Reference proteome</keyword>
<accession>A0A0L0CP13</accession>
<dbReference type="Proteomes" id="UP000037069">
    <property type="component" value="Unassembled WGS sequence"/>
</dbReference>
<comment type="caution">
    <text evidence="1">The sequence shown here is derived from an EMBL/GenBank/DDBJ whole genome shotgun (WGS) entry which is preliminary data.</text>
</comment>
<sequence>MKIIYEEGGGGGGDGYEGGVGGRVFDAANSSLLDNKVHYYQYSNTHTHTAAPSLLQRNTSHILSSQQSSPKGICMLIPSYNEGLVAVFFMEEITLRDDRQPLNTNLTIPQHIPTSHYASGKIYRSGFGIQHMLLCAQTCSKRVSNPLDLKMLFLQYDYNSLEISAHNSLNFIGPYIKIQSRSFILHGVLYDEVNVVVNHIEQR</sequence>
<reference evidence="1 2" key="1">
    <citation type="journal article" date="2015" name="Nat. Commun.">
        <title>Lucilia cuprina genome unlocks parasitic fly biology to underpin future interventions.</title>
        <authorList>
            <person name="Anstead C.A."/>
            <person name="Korhonen P.K."/>
            <person name="Young N.D."/>
            <person name="Hall R.S."/>
            <person name="Jex A.R."/>
            <person name="Murali S.C."/>
            <person name="Hughes D.S."/>
            <person name="Lee S.F."/>
            <person name="Perry T."/>
            <person name="Stroehlein A.J."/>
            <person name="Ansell B.R."/>
            <person name="Breugelmans B."/>
            <person name="Hofmann A."/>
            <person name="Qu J."/>
            <person name="Dugan S."/>
            <person name="Lee S.L."/>
            <person name="Chao H."/>
            <person name="Dinh H."/>
            <person name="Han Y."/>
            <person name="Doddapaneni H.V."/>
            <person name="Worley K.C."/>
            <person name="Muzny D.M."/>
            <person name="Ioannidis P."/>
            <person name="Waterhouse R.M."/>
            <person name="Zdobnov E.M."/>
            <person name="James P.J."/>
            <person name="Bagnall N.H."/>
            <person name="Kotze A.C."/>
            <person name="Gibbs R.A."/>
            <person name="Richards S."/>
            <person name="Batterham P."/>
            <person name="Gasser R.B."/>
        </authorList>
    </citation>
    <scope>NUCLEOTIDE SEQUENCE [LARGE SCALE GENOMIC DNA]</scope>
    <source>
        <strain evidence="1 2">LS</strain>
        <tissue evidence="1">Full body</tissue>
    </source>
</reference>
<evidence type="ECO:0000313" key="1">
    <source>
        <dbReference type="EMBL" id="KNC33917.1"/>
    </source>
</evidence>
<dbReference type="EMBL" id="JRES01000130">
    <property type="protein sequence ID" value="KNC33917.1"/>
    <property type="molecule type" value="Genomic_DNA"/>
</dbReference>
<proteinExistence type="predicted"/>